<evidence type="ECO:0000313" key="1">
    <source>
        <dbReference type="EMBL" id="CAP93042.1"/>
    </source>
</evidence>
<dbReference type="EMBL" id="AM920431">
    <property type="protein sequence ID" value="CAP93042.1"/>
    <property type="molecule type" value="Genomic_DNA"/>
</dbReference>
<protein>
    <submittedName>
        <fullName evidence="1">Uncharacterized protein</fullName>
    </submittedName>
</protein>
<organism evidence="1 2">
    <name type="scientific">Penicillium rubens (strain ATCC 28089 / DSM 1075 / NRRL 1951 / Wisconsin 54-1255)</name>
    <name type="common">Penicillium chrysogenum</name>
    <dbReference type="NCBI Taxonomy" id="500485"/>
    <lineage>
        <taxon>Eukaryota</taxon>
        <taxon>Fungi</taxon>
        <taxon>Dikarya</taxon>
        <taxon>Ascomycota</taxon>
        <taxon>Pezizomycotina</taxon>
        <taxon>Eurotiomycetes</taxon>
        <taxon>Eurotiomycetidae</taxon>
        <taxon>Eurotiales</taxon>
        <taxon>Aspergillaceae</taxon>
        <taxon>Penicillium</taxon>
        <taxon>Penicillium chrysogenum species complex</taxon>
    </lineage>
</organism>
<name>B6H7T7_PENRW</name>
<sequence>MGIFEDHDSSLRLGTFGSFAEVIGGVNTRPNSLSECDLQGVDGGLRRPAAPAAVLLEVMIPLAALRSSLFDIWVQVRGDARQQARAGRNYTALLVRSTDSYHMRGHCSSGNCRTTAGRLLPQSESGLIRHLRRGYRYARRVACQGQGSNRTPQRFPRESLEETVGPRRGEVGLNALVTEEGDAIVSFSVDSECSDLVA</sequence>
<keyword evidence="2" id="KW-1185">Reference proteome</keyword>
<dbReference type="HOGENOM" id="CLU_1378546_0_0_1"/>
<gene>
    <name evidence="1" type="ORF">Pc16g03720</name>
    <name evidence="1" type="ORF">PCH_Pc16g03720</name>
</gene>
<dbReference type="Proteomes" id="UP000000724">
    <property type="component" value="Contig Pc00c16"/>
</dbReference>
<dbReference type="VEuPathDB" id="FungiDB:PCH_Pc16g03720"/>
<accession>B6H7T7</accession>
<evidence type="ECO:0000313" key="2">
    <source>
        <dbReference type="Proteomes" id="UP000000724"/>
    </source>
</evidence>
<dbReference type="AlphaFoldDB" id="B6H7T7"/>
<proteinExistence type="predicted"/>
<reference evidence="1 2" key="1">
    <citation type="journal article" date="2008" name="Nat. Biotechnol.">
        <title>Genome sequencing and analysis of the filamentous fungus Penicillium chrysogenum.</title>
        <authorList>
            <person name="van den Berg M.A."/>
            <person name="Albang R."/>
            <person name="Albermann K."/>
            <person name="Badger J.H."/>
            <person name="Daran J.-M."/>
            <person name="Driessen A.J.M."/>
            <person name="Garcia-Estrada C."/>
            <person name="Fedorova N.D."/>
            <person name="Harris D.M."/>
            <person name="Heijne W.H.M."/>
            <person name="Joardar V.S."/>
            <person name="Kiel J.A.K.W."/>
            <person name="Kovalchuk A."/>
            <person name="Martin J.F."/>
            <person name="Nierman W.C."/>
            <person name="Nijland J.G."/>
            <person name="Pronk J.T."/>
            <person name="Roubos J.A."/>
            <person name="van der Klei I.J."/>
            <person name="van Peij N.N.M.E."/>
            <person name="Veenhuis M."/>
            <person name="von Doehren H."/>
            <person name="Wagner C."/>
            <person name="Wortman J.R."/>
            <person name="Bovenberg R.A.L."/>
        </authorList>
    </citation>
    <scope>NUCLEOTIDE SEQUENCE [LARGE SCALE GENOMIC DNA]</scope>
    <source>
        <strain evidence="2">ATCC 28089 / DSM 1075 / NRRL 1951 / Wisconsin 54-1255</strain>
    </source>
</reference>